<accession>A0ABW7GYC7</accession>
<dbReference type="EMBL" id="JBIGIB010000002">
    <property type="protein sequence ID" value="MFG6466966.1"/>
    <property type="molecule type" value="Genomic_DNA"/>
</dbReference>
<dbReference type="PROSITE" id="PS50088">
    <property type="entry name" value="ANK_REPEAT"/>
    <property type="match status" value="3"/>
</dbReference>
<protein>
    <submittedName>
        <fullName evidence="6">Ankyrin repeat domain-containing protein</fullName>
    </submittedName>
</protein>
<sequence>MLRRAWLAILLATAGGVAQAAPIDDLVMAAELNDGRAVLRLLLQGVDPNGPDARGRRAIFMAVREESQRALESLLASPLTQVNAVNGQGETPLMIAAIRGQLPAVKALVQRGAEVNRAGWTPLHYACSGPDNGVAAFLLVQGAEVNARSENGTTPLMMAARYGNSDLVPVLLAAGAEPRAANEQELTAADFAERGGRDGMAKELRRLMRERQQAADAARRAASAP</sequence>
<keyword evidence="2 3" id="KW-0040">ANK repeat</keyword>
<feature type="repeat" description="ANK" evidence="3">
    <location>
        <begin position="151"/>
        <end position="183"/>
    </location>
</feature>
<keyword evidence="7" id="KW-1185">Reference proteome</keyword>
<dbReference type="RefSeq" id="WP_394384211.1">
    <property type="nucleotide sequence ID" value="NZ_JBIGIB010000002.1"/>
</dbReference>
<evidence type="ECO:0000256" key="1">
    <source>
        <dbReference type="ARBA" id="ARBA00022737"/>
    </source>
</evidence>
<reference evidence="6 7" key="1">
    <citation type="submission" date="2024-08" db="EMBL/GenBank/DDBJ databases">
        <authorList>
            <person name="Lu H."/>
        </authorList>
    </citation>
    <scope>NUCLEOTIDE SEQUENCE [LARGE SCALE GENOMIC DNA]</scope>
    <source>
        <strain evidence="6 7">BYS87W</strain>
    </source>
</reference>
<dbReference type="Proteomes" id="UP001606303">
    <property type="component" value="Unassembled WGS sequence"/>
</dbReference>
<dbReference type="Pfam" id="PF00023">
    <property type="entry name" value="Ank"/>
    <property type="match status" value="1"/>
</dbReference>
<evidence type="ECO:0000256" key="3">
    <source>
        <dbReference type="PROSITE-ProRule" id="PRU00023"/>
    </source>
</evidence>
<evidence type="ECO:0000256" key="5">
    <source>
        <dbReference type="SAM" id="SignalP"/>
    </source>
</evidence>
<evidence type="ECO:0000256" key="4">
    <source>
        <dbReference type="SAM" id="Coils"/>
    </source>
</evidence>
<feature type="signal peptide" evidence="5">
    <location>
        <begin position="1"/>
        <end position="20"/>
    </location>
</feature>
<feature type="chain" id="PRO_5047228093" evidence="5">
    <location>
        <begin position="21"/>
        <end position="225"/>
    </location>
</feature>
<feature type="repeat" description="ANK" evidence="3">
    <location>
        <begin position="118"/>
        <end position="150"/>
    </location>
</feature>
<dbReference type="Gene3D" id="1.25.40.20">
    <property type="entry name" value="Ankyrin repeat-containing domain"/>
    <property type="match status" value="1"/>
</dbReference>
<keyword evidence="5" id="KW-0732">Signal</keyword>
<keyword evidence="1" id="KW-0677">Repeat</keyword>
<proteinExistence type="predicted"/>
<organism evidence="6 7">
    <name type="scientific">Pelomonas baiyunensis</name>
    <dbReference type="NCBI Taxonomy" id="3299026"/>
    <lineage>
        <taxon>Bacteria</taxon>
        <taxon>Pseudomonadati</taxon>
        <taxon>Pseudomonadota</taxon>
        <taxon>Betaproteobacteria</taxon>
        <taxon>Burkholderiales</taxon>
        <taxon>Sphaerotilaceae</taxon>
        <taxon>Roseateles</taxon>
    </lineage>
</organism>
<dbReference type="PROSITE" id="PS50297">
    <property type="entry name" value="ANK_REP_REGION"/>
    <property type="match status" value="3"/>
</dbReference>
<evidence type="ECO:0000256" key="2">
    <source>
        <dbReference type="ARBA" id="ARBA00023043"/>
    </source>
</evidence>
<dbReference type="InterPro" id="IPR002110">
    <property type="entry name" value="Ankyrin_rpt"/>
</dbReference>
<feature type="repeat" description="ANK" evidence="3">
    <location>
        <begin position="88"/>
        <end position="116"/>
    </location>
</feature>
<dbReference type="Pfam" id="PF12796">
    <property type="entry name" value="Ank_2"/>
    <property type="match status" value="1"/>
</dbReference>
<gene>
    <name evidence="6" type="ORF">ACG01O_10140</name>
</gene>
<name>A0ABW7GYC7_9BURK</name>
<dbReference type="PRINTS" id="PR01415">
    <property type="entry name" value="ANKYRIN"/>
</dbReference>
<feature type="coiled-coil region" evidence="4">
    <location>
        <begin position="197"/>
        <end position="224"/>
    </location>
</feature>
<evidence type="ECO:0000313" key="7">
    <source>
        <dbReference type="Proteomes" id="UP001606303"/>
    </source>
</evidence>
<evidence type="ECO:0000313" key="6">
    <source>
        <dbReference type="EMBL" id="MFG6466966.1"/>
    </source>
</evidence>
<dbReference type="SUPFAM" id="SSF48403">
    <property type="entry name" value="Ankyrin repeat"/>
    <property type="match status" value="1"/>
</dbReference>
<dbReference type="PANTHER" id="PTHR24171">
    <property type="entry name" value="ANKYRIN REPEAT DOMAIN-CONTAINING PROTEIN 39-RELATED"/>
    <property type="match status" value="1"/>
</dbReference>
<comment type="caution">
    <text evidence="6">The sequence shown here is derived from an EMBL/GenBank/DDBJ whole genome shotgun (WGS) entry which is preliminary data.</text>
</comment>
<dbReference type="SMART" id="SM00248">
    <property type="entry name" value="ANK"/>
    <property type="match status" value="3"/>
</dbReference>
<keyword evidence="4" id="KW-0175">Coiled coil</keyword>
<dbReference type="InterPro" id="IPR036770">
    <property type="entry name" value="Ankyrin_rpt-contain_sf"/>
</dbReference>